<dbReference type="Proteomes" id="UP001287286">
    <property type="component" value="Unassembled WGS sequence"/>
</dbReference>
<accession>A0ABR0C0H0</accession>
<name>A0ABR0C0H0_PURLI</name>
<feature type="compositionally biased region" description="Polar residues" evidence="1">
    <location>
        <begin position="76"/>
        <end position="90"/>
    </location>
</feature>
<dbReference type="EMBL" id="JAWRVI010000018">
    <property type="protein sequence ID" value="KAK4089695.1"/>
    <property type="molecule type" value="Genomic_DNA"/>
</dbReference>
<organism evidence="2 3">
    <name type="scientific">Purpureocillium lilacinum</name>
    <name type="common">Paecilomyces lilacinus</name>
    <dbReference type="NCBI Taxonomy" id="33203"/>
    <lineage>
        <taxon>Eukaryota</taxon>
        <taxon>Fungi</taxon>
        <taxon>Dikarya</taxon>
        <taxon>Ascomycota</taxon>
        <taxon>Pezizomycotina</taxon>
        <taxon>Sordariomycetes</taxon>
        <taxon>Hypocreomycetidae</taxon>
        <taxon>Hypocreales</taxon>
        <taxon>Ophiocordycipitaceae</taxon>
        <taxon>Purpureocillium</taxon>
    </lineage>
</organism>
<sequence>MQGSARALSSSFFDGSQTKKEKNPSGAARPTAPERTGDRAVDDWDSAGGRRAPEGTRANEGRRPRAAASPHADRTGQATHGQTDQTSQAQGGHGGGQRDPTHARTHARTSGMAMRRGAEEPATWKALTLPDRCAFFVGRDEREPGQT</sequence>
<evidence type="ECO:0000313" key="3">
    <source>
        <dbReference type="Proteomes" id="UP001287286"/>
    </source>
</evidence>
<gene>
    <name evidence="2" type="ORF">Purlil1_5798</name>
</gene>
<reference evidence="2 3" key="1">
    <citation type="journal article" date="2024" name="Microbiol. Resour. Announc.">
        <title>Genome annotations for the ascomycete fungi Trichoderma harzianum, Trichoderma aggressivum, and Purpureocillium lilacinum.</title>
        <authorList>
            <person name="Beijen E.P.W."/>
            <person name="Ohm R.A."/>
        </authorList>
    </citation>
    <scope>NUCLEOTIDE SEQUENCE [LARGE SCALE GENOMIC DNA]</scope>
    <source>
        <strain evidence="2 3">CBS 150709</strain>
    </source>
</reference>
<evidence type="ECO:0000256" key="1">
    <source>
        <dbReference type="SAM" id="MobiDB-lite"/>
    </source>
</evidence>
<keyword evidence="3" id="KW-1185">Reference proteome</keyword>
<feature type="region of interest" description="Disordered" evidence="1">
    <location>
        <begin position="1"/>
        <end position="130"/>
    </location>
</feature>
<proteinExistence type="predicted"/>
<feature type="compositionally biased region" description="Polar residues" evidence="1">
    <location>
        <begin position="1"/>
        <end position="16"/>
    </location>
</feature>
<evidence type="ECO:0000313" key="2">
    <source>
        <dbReference type="EMBL" id="KAK4089695.1"/>
    </source>
</evidence>
<protein>
    <submittedName>
        <fullName evidence="2">Uncharacterized protein</fullName>
    </submittedName>
</protein>
<comment type="caution">
    <text evidence="2">The sequence shown here is derived from an EMBL/GenBank/DDBJ whole genome shotgun (WGS) entry which is preliminary data.</text>
</comment>
<feature type="compositionally biased region" description="Basic and acidic residues" evidence="1">
    <location>
        <begin position="51"/>
        <end position="63"/>
    </location>
</feature>